<dbReference type="EMBL" id="BMLS01000001">
    <property type="protein sequence ID" value="GGO64666.1"/>
    <property type="molecule type" value="Genomic_DNA"/>
</dbReference>
<dbReference type="PANTHER" id="PTHR34698:SF2">
    <property type="entry name" value="5-OXOPROLINASE SUBUNIT B"/>
    <property type="match status" value="1"/>
</dbReference>
<dbReference type="Proteomes" id="UP000606935">
    <property type="component" value="Unassembled WGS sequence"/>
</dbReference>
<keyword evidence="6" id="KW-1185">Reference proteome</keyword>
<name>A0A917YSW0_9ALTE</name>
<dbReference type="InterPro" id="IPR010016">
    <property type="entry name" value="PxpB"/>
</dbReference>
<organism evidence="5 6">
    <name type="scientific">Bowmanella pacifica</name>
    <dbReference type="NCBI Taxonomy" id="502051"/>
    <lineage>
        <taxon>Bacteria</taxon>
        <taxon>Pseudomonadati</taxon>
        <taxon>Pseudomonadota</taxon>
        <taxon>Gammaproteobacteria</taxon>
        <taxon>Alteromonadales</taxon>
        <taxon>Alteromonadaceae</taxon>
        <taxon>Bowmanella</taxon>
    </lineage>
</organism>
<dbReference type="GO" id="GO:0016787">
    <property type="term" value="F:hydrolase activity"/>
    <property type="evidence" value="ECO:0007669"/>
    <property type="project" value="UniProtKB-KW"/>
</dbReference>
<dbReference type="PANTHER" id="PTHR34698">
    <property type="entry name" value="5-OXOPROLINASE SUBUNIT B"/>
    <property type="match status" value="1"/>
</dbReference>
<dbReference type="RefSeq" id="WP_188689719.1">
    <property type="nucleotide sequence ID" value="NZ_BMLS01000001.1"/>
</dbReference>
<protein>
    <recommendedName>
        <fullName evidence="4">Carboxyltransferase domain-containing protein</fullName>
    </recommendedName>
</protein>
<keyword evidence="3" id="KW-0067">ATP-binding</keyword>
<dbReference type="SUPFAM" id="SSF160467">
    <property type="entry name" value="PH0987 N-terminal domain-like"/>
    <property type="match status" value="1"/>
</dbReference>
<evidence type="ECO:0000259" key="4">
    <source>
        <dbReference type="SMART" id="SM00796"/>
    </source>
</evidence>
<evidence type="ECO:0000256" key="1">
    <source>
        <dbReference type="ARBA" id="ARBA00022741"/>
    </source>
</evidence>
<gene>
    <name evidence="5" type="ORF">GCM10010982_04640</name>
</gene>
<dbReference type="AlphaFoldDB" id="A0A917YSW0"/>
<proteinExistence type="predicted"/>
<evidence type="ECO:0000313" key="5">
    <source>
        <dbReference type="EMBL" id="GGO64666.1"/>
    </source>
</evidence>
<dbReference type="Gene3D" id="2.40.100.10">
    <property type="entry name" value="Cyclophilin-like"/>
    <property type="match status" value="1"/>
</dbReference>
<dbReference type="InterPro" id="IPR003833">
    <property type="entry name" value="CT_C_D"/>
</dbReference>
<feature type="domain" description="Carboxyltransferase" evidence="4">
    <location>
        <begin position="5"/>
        <end position="206"/>
    </location>
</feature>
<dbReference type="InterPro" id="IPR029000">
    <property type="entry name" value="Cyclophilin-like_dom_sf"/>
</dbReference>
<dbReference type="SUPFAM" id="SSF50891">
    <property type="entry name" value="Cyclophilin-like"/>
    <property type="match status" value="1"/>
</dbReference>
<dbReference type="Pfam" id="PF02682">
    <property type="entry name" value="CT_C_D"/>
    <property type="match status" value="1"/>
</dbReference>
<dbReference type="Gene3D" id="3.30.1360.40">
    <property type="match status" value="1"/>
</dbReference>
<sequence length="237" mass="25716">MNHYPMIQTAGENCLIVYVAEQSGPDVANRIAALLPTLREVFGRYLVDVTPSYNSVLIQYDCLQIDHFQANALLRQALNQPQQSTNLAGKLVELPVFYSEQSGPDLSALAQRAGLSVQEVIDIHQAQEYRVYAIGFAPGFAYLGEVDARIAAPRLATPRKRVPKGAVAIADRQTAVYPAMSPGGWNLVGLCPTPMFNPHSEPHMPVQVGDRVRFVAISQAEFVDLGGDLSQLAGGIS</sequence>
<dbReference type="SMART" id="SM00796">
    <property type="entry name" value="AHS1"/>
    <property type="match status" value="1"/>
</dbReference>
<keyword evidence="2" id="KW-0378">Hydrolase</keyword>
<evidence type="ECO:0000256" key="3">
    <source>
        <dbReference type="ARBA" id="ARBA00022840"/>
    </source>
</evidence>
<evidence type="ECO:0000256" key="2">
    <source>
        <dbReference type="ARBA" id="ARBA00022801"/>
    </source>
</evidence>
<reference evidence="5" key="1">
    <citation type="journal article" date="2014" name="Int. J. Syst. Evol. Microbiol.">
        <title>Complete genome sequence of Corynebacterium casei LMG S-19264T (=DSM 44701T), isolated from a smear-ripened cheese.</title>
        <authorList>
            <consortium name="US DOE Joint Genome Institute (JGI-PGF)"/>
            <person name="Walter F."/>
            <person name="Albersmeier A."/>
            <person name="Kalinowski J."/>
            <person name="Ruckert C."/>
        </authorList>
    </citation>
    <scope>NUCLEOTIDE SEQUENCE</scope>
    <source>
        <strain evidence="5">CGMCC 1.7086</strain>
    </source>
</reference>
<reference evidence="5" key="2">
    <citation type="submission" date="2020-09" db="EMBL/GenBank/DDBJ databases">
        <authorList>
            <person name="Sun Q."/>
            <person name="Zhou Y."/>
        </authorList>
    </citation>
    <scope>NUCLEOTIDE SEQUENCE</scope>
    <source>
        <strain evidence="5">CGMCC 1.7086</strain>
    </source>
</reference>
<comment type="caution">
    <text evidence="5">The sequence shown here is derived from an EMBL/GenBank/DDBJ whole genome shotgun (WGS) entry which is preliminary data.</text>
</comment>
<accession>A0A917YSW0</accession>
<evidence type="ECO:0000313" key="6">
    <source>
        <dbReference type="Proteomes" id="UP000606935"/>
    </source>
</evidence>
<dbReference type="GO" id="GO:0005524">
    <property type="term" value="F:ATP binding"/>
    <property type="evidence" value="ECO:0007669"/>
    <property type="project" value="UniProtKB-KW"/>
</dbReference>
<keyword evidence="1" id="KW-0547">Nucleotide-binding</keyword>
<dbReference type="NCBIfam" id="TIGR00370">
    <property type="entry name" value="5-oxoprolinase subunit PxpB"/>
    <property type="match status" value="1"/>
</dbReference>